<dbReference type="HAMAP" id="MF_01037">
    <property type="entry name" value="TrmFO"/>
    <property type="match status" value="1"/>
</dbReference>
<organism evidence="12 13">
    <name type="scientific">Desulfurispira natronophila</name>
    <dbReference type="NCBI Taxonomy" id="682562"/>
    <lineage>
        <taxon>Bacteria</taxon>
        <taxon>Pseudomonadati</taxon>
        <taxon>Chrysiogenota</taxon>
        <taxon>Chrysiogenia</taxon>
        <taxon>Chrysiogenales</taxon>
        <taxon>Chrysiogenaceae</taxon>
        <taxon>Desulfurispira</taxon>
    </lineage>
</organism>
<dbReference type="Gene3D" id="3.50.50.60">
    <property type="entry name" value="FAD/NAD(P)-binding domain"/>
    <property type="match status" value="2"/>
</dbReference>
<dbReference type="EC" id="2.1.1.74" evidence="10"/>
<keyword evidence="13" id="KW-1185">Reference proteome</keyword>
<feature type="binding site" evidence="10">
    <location>
        <begin position="11"/>
        <end position="16"/>
    </location>
    <ligand>
        <name>FAD</name>
        <dbReference type="ChEBI" id="CHEBI:57692"/>
    </ligand>
</feature>
<comment type="similarity">
    <text evidence="10">Belongs to the MnmG family. TrmFO subfamily.</text>
</comment>
<comment type="cofactor">
    <cofactor evidence="1 10">
        <name>FAD</name>
        <dbReference type="ChEBI" id="CHEBI:57692"/>
    </cofactor>
</comment>
<proteinExistence type="inferred from homology"/>
<keyword evidence="6 10" id="KW-0819">tRNA processing</keyword>
<dbReference type="InterPro" id="IPR004417">
    <property type="entry name" value="TrmFO"/>
</dbReference>
<evidence type="ECO:0000256" key="10">
    <source>
        <dbReference type="HAMAP-Rule" id="MF_01037"/>
    </source>
</evidence>
<evidence type="ECO:0000256" key="3">
    <source>
        <dbReference type="ARBA" id="ARBA00022603"/>
    </source>
</evidence>
<reference evidence="12 13" key="1">
    <citation type="submission" date="2020-08" db="EMBL/GenBank/DDBJ databases">
        <title>Genomic Encyclopedia of Type Strains, Phase IV (KMG-IV): sequencing the most valuable type-strain genomes for metagenomic binning, comparative biology and taxonomic classification.</title>
        <authorList>
            <person name="Goeker M."/>
        </authorList>
    </citation>
    <scope>NUCLEOTIDE SEQUENCE [LARGE SCALE GENOMIC DNA]</scope>
    <source>
        <strain evidence="12 13">DSM 22071</strain>
    </source>
</reference>
<dbReference type="GO" id="GO:0005829">
    <property type="term" value="C:cytosol"/>
    <property type="evidence" value="ECO:0007669"/>
    <property type="project" value="TreeGrafter"/>
</dbReference>
<dbReference type="Pfam" id="PF01134">
    <property type="entry name" value="GIDA"/>
    <property type="match status" value="1"/>
</dbReference>
<comment type="subcellular location">
    <subcellularLocation>
        <location evidence="10">Cytoplasm</location>
    </subcellularLocation>
</comment>
<dbReference type="GO" id="GO:0030488">
    <property type="term" value="P:tRNA methylation"/>
    <property type="evidence" value="ECO:0007669"/>
    <property type="project" value="TreeGrafter"/>
</dbReference>
<keyword evidence="2 10" id="KW-0963">Cytoplasm</keyword>
<evidence type="ECO:0000256" key="2">
    <source>
        <dbReference type="ARBA" id="ARBA00022490"/>
    </source>
</evidence>
<keyword evidence="7 10" id="KW-0274">FAD</keyword>
<dbReference type="GO" id="GO:0050660">
    <property type="term" value="F:flavin adenine dinucleotide binding"/>
    <property type="evidence" value="ECO:0007669"/>
    <property type="project" value="UniProtKB-UniRule"/>
</dbReference>
<dbReference type="PANTHER" id="PTHR11806:SF2">
    <property type="entry name" value="METHYLENETETRAHYDROFOLATE--TRNA-(URACIL-5-)-METHYLTRANSFERASE TRMFO"/>
    <property type="match status" value="1"/>
</dbReference>
<dbReference type="AlphaFoldDB" id="A0A7W7Y3L9"/>
<evidence type="ECO:0000256" key="6">
    <source>
        <dbReference type="ARBA" id="ARBA00022694"/>
    </source>
</evidence>
<accession>A0A7W7Y3L9</accession>
<dbReference type="NCBIfam" id="NF003739">
    <property type="entry name" value="PRK05335.1"/>
    <property type="match status" value="1"/>
</dbReference>
<keyword evidence="8 10" id="KW-0521">NADP</keyword>
<evidence type="ECO:0000256" key="5">
    <source>
        <dbReference type="ARBA" id="ARBA00022679"/>
    </source>
</evidence>
<comment type="caution">
    <text evidence="12">The sequence shown here is derived from an EMBL/GenBank/DDBJ whole genome shotgun (WGS) entry which is preliminary data.</text>
</comment>
<dbReference type="EMBL" id="JACHID010000003">
    <property type="protein sequence ID" value="MBB5021442.1"/>
    <property type="molecule type" value="Genomic_DNA"/>
</dbReference>
<evidence type="ECO:0000313" key="13">
    <source>
        <dbReference type="Proteomes" id="UP000528322"/>
    </source>
</evidence>
<name>A0A7W7Y3L9_9BACT</name>
<evidence type="ECO:0000256" key="4">
    <source>
        <dbReference type="ARBA" id="ARBA00022630"/>
    </source>
</evidence>
<comment type="function">
    <text evidence="10">Catalyzes the folate-dependent formation of 5-methyl-uridine at position 54 (M-5-U54) in all tRNAs.</text>
</comment>
<comment type="catalytic activity">
    <reaction evidence="10">
        <text>uridine(54) in tRNA + (6R)-5,10-methylene-5,6,7,8-tetrahydrofolate + NADPH + H(+) = 5-methyluridine(54) in tRNA + (6S)-5,6,7,8-tetrahydrofolate + NADP(+)</text>
        <dbReference type="Rhea" id="RHEA:62372"/>
        <dbReference type="Rhea" id="RHEA-COMP:10167"/>
        <dbReference type="Rhea" id="RHEA-COMP:10193"/>
        <dbReference type="ChEBI" id="CHEBI:15378"/>
        <dbReference type="ChEBI" id="CHEBI:15636"/>
        <dbReference type="ChEBI" id="CHEBI:57453"/>
        <dbReference type="ChEBI" id="CHEBI:57783"/>
        <dbReference type="ChEBI" id="CHEBI:58349"/>
        <dbReference type="ChEBI" id="CHEBI:65315"/>
        <dbReference type="ChEBI" id="CHEBI:74447"/>
        <dbReference type="EC" id="2.1.1.74"/>
    </reaction>
</comment>
<evidence type="ECO:0000259" key="11">
    <source>
        <dbReference type="Pfam" id="PF01134"/>
    </source>
</evidence>
<dbReference type="SUPFAM" id="SSF51905">
    <property type="entry name" value="FAD/NAD(P)-binding domain"/>
    <property type="match status" value="1"/>
</dbReference>
<feature type="domain" description="MnmG N-terminal" evidence="11">
    <location>
        <begin position="7"/>
        <end position="368"/>
    </location>
</feature>
<evidence type="ECO:0000256" key="1">
    <source>
        <dbReference type="ARBA" id="ARBA00001974"/>
    </source>
</evidence>
<evidence type="ECO:0000256" key="9">
    <source>
        <dbReference type="ARBA" id="ARBA00023027"/>
    </source>
</evidence>
<dbReference type="RefSeq" id="WP_183730146.1">
    <property type="nucleotide sequence ID" value="NZ_JACHID010000003.1"/>
</dbReference>
<evidence type="ECO:0000256" key="8">
    <source>
        <dbReference type="ARBA" id="ARBA00022857"/>
    </source>
</evidence>
<protein>
    <recommendedName>
        <fullName evidence="10">Methylenetetrahydrofolate--tRNA-(uracil-5-)-methyltransferase TrmFO</fullName>
        <ecNumber evidence="10">2.1.1.74</ecNumber>
    </recommendedName>
    <alternativeName>
        <fullName evidence="10">Folate-dependent tRNA (uracil-5-)-methyltransferase</fullName>
    </alternativeName>
    <alternativeName>
        <fullName evidence="10">Folate-dependent tRNA(M-5-U54)-methyltransferase</fullName>
    </alternativeName>
</protein>
<dbReference type="InterPro" id="IPR040131">
    <property type="entry name" value="MnmG_N"/>
</dbReference>
<dbReference type="NCBIfam" id="TIGR00137">
    <property type="entry name" value="gid_trmFO"/>
    <property type="match status" value="1"/>
</dbReference>
<sequence length="441" mass="48802">MSHHPNVHIVGAGLAGSEAALLLAHHQINVTLYEMRPQTMTPAHTGGDFCELLCSNSLRGESEESGPGILKRELLQAGSPFMQVATKYRVPAGGAFAVDRHGLSSHITKLIEEHPRISTVRKEYTAIDSGHFPLILAPGPLASVALCHSLEPSFGQGLYFYDAIAPIVDGDSIDMSKAFRAARYNKGEPDYLNCPMNKQEYEAFYRALSTAQRVKTRDFEKTIHFEGCMPIEEMADRGEDTLRFGPMKPVGLNHPVSGESFHAVVQLRRESLNNYAWNMVGFQTKLTHSEQKRVLRLIPGLEQASFMRLGSMHRNTYIESPRFLDPSFRVKDQAGLFIAGQITGVEGYIESVASGHIAALAALHQLQSLPFAPPPPTTAMGALCAHISTPSKNFTPSNIHFGLFSPLTQRHRKKERKSLYSSRAQTDFKAWIRQHQGSLSI</sequence>
<dbReference type="GO" id="GO:0002098">
    <property type="term" value="P:tRNA wobble uridine modification"/>
    <property type="evidence" value="ECO:0007669"/>
    <property type="project" value="TreeGrafter"/>
</dbReference>
<dbReference type="PANTHER" id="PTHR11806">
    <property type="entry name" value="GLUCOSE INHIBITED DIVISION PROTEIN A"/>
    <property type="match status" value="1"/>
</dbReference>
<evidence type="ECO:0000313" key="12">
    <source>
        <dbReference type="EMBL" id="MBB5021442.1"/>
    </source>
</evidence>
<dbReference type="Proteomes" id="UP000528322">
    <property type="component" value="Unassembled WGS sequence"/>
</dbReference>
<dbReference type="GO" id="GO:0047151">
    <property type="term" value="F:tRNA (uracil(54)-C5)-methyltransferase activity, 5,10-methylenetetrahydrofolate-dependent"/>
    <property type="evidence" value="ECO:0007669"/>
    <property type="project" value="UniProtKB-UniRule"/>
</dbReference>
<keyword evidence="4 10" id="KW-0285">Flavoprotein</keyword>
<dbReference type="InterPro" id="IPR002218">
    <property type="entry name" value="MnmG-rel"/>
</dbReference>
<keyword evidence="5 10" id="KW-0808">Transferase</keyword>
<gene>
    <name evidence="10" type="primary">trmFO</name>
    <name evidence="12" type="ORF">HNR37_000751</name>
</gene>
<evidence type="ECO:0000256" key="7">
    <source>
        <dbReference type="ARBA" id="ARBA00022827"/>
    </source>
</evidence>
<dbReference type="InterPro" id="IPR036188">
    <property type="entry name" value="FAD/NAD-bd_sf"/>
</dbReference>
<comment type="catalytic activity">
    <reaction evidence="10">
        <text>uridine(54) in tRNA + (6R)-5,10-methylene-5,6,7,8-tetrahydrofolate + NADH + H(+) = 5-methyluridine(54) in tRNA + (6S)-5,6,7,8-tetrahydrofolate + NAD(+)</text>
        <dbReference type="Rhea" id="RHEA:16873"/>
        <dbReference type="Rhea" id="RHEA-COMP:10167"/>
        <dbReference type="Rhea" id="RHEA-COMP:10193"/>
        <dbReference type="ChEBI" id="CHEBI:15378"/>
        <dbReference type="ChEBI" id="CHEBI:15636"/>
        <dbReference type="ChEBI" id="CHEBI:57453"/>
        <dbReference type="ChEBI" id="CHEBI:57540"/>
        <dbReference type="ChEBI" id="CHEBI:57945"/>
        <dbReference type="ChEBI" id="CHEBI:65315"/>
        <dbReference type="ChEBI" id="CHEBI:74447"/>
        <dbReference type="EC" id="2.1.1.74"/>
    </reaction>
</comment>
<keyword evidence="9 10" id="KW-0520">NAD</keyword>
<keyword evidence="3 10" id="KW-0489">Methyltransferase</keyword>